<keyword evidence="2" id="KW-0808">Transferase</keyword>
<sequence>MAAPTAPFIAADSKGAAAAHHGRGRRHVLLFPFPYQGHINPMFRLAGVLHRRGFAITVFHTHFNAPDPARHPDYRFVPVPDGMFGPPQVTIEDTFAQIISIGDAFETGFRDRLAAVLQEYSRDAVACLVADAHLLPVFEVASRLTVPTLALRTSSAACHACFLAYPMLCKKGYLPVQGRCCYSQLDLPVTELPPYRVRDLLHIGEAGHHLACQLVARAVAVANISSGVILNTFDELERRELEGLRRDTAVPVFDIGALRELRQPGLDEPTGPGGDGVGNRRQLCAVPLGGPSRSRPRMGITRYVEHVWKVGLELRGELERGSIEAAIHRLMTDKDGAEMRSRTGELKKAAVECTSKAGSTLMAIDKLVTHIMSL</sequence>
<gene>
    <name evidence="3" type="ORF">NCGR_LOCUS10522</name>
</gene>
<organism evidence="3 4">
    <name type="scientific">Miscanthus lutarioriparius</name>
    <dbReference type="NCBI Taxonomy" id="422564"/>
    <lineage>
        <taxon>Eukaryota</taxon>
        <taxon>Viridiplantae</taxon>
        <taxon>Streptophyta</taxon>
        <taxon>Embryophyta</taxon>
        <taxon>Tracheophyta</taxon>
        <taxon>Spermatophyta</taxon>
        <taxon>Magnoliopsida</taxon>
        <taxon>Liliopsida</taxon>
        <taxon>Poales</taxon>
        <taxon>Poaceae</taxon>
        <taxon>PACMAD clade</taxon>
        <taxon>Panicoideae</taxon>
        <taxon>Andropogonodae</taxon>
        <taxon>Andropogoneae</taxon>
        <taxon>Saccharinae</taxon>
        <taxon>Miscanthus</taxon>
    </lineage>
</organism>
<name>A0A811N0Z7_9POAL</name>
<dbReference type="PANTHER" id="PTHR11926:SF1400">
    <property type="entry name" value="DIMBOA UDP-GLUCOSYLTRANSFERASE BX8"/>
    <property type="match status" value="1"/>
</dbReference>
<dbReference type="AlphaFoldDB" id="A0A811N0Z7"/>
<dbReference type="SUPFAM" id="SSF53756">
    <property type="entry name" value="UDP-Glycosyltransferase/glycogen phosphorylase"/>
    <property type="match status" value="2"/>
</dbReference>
<dbReference type="GO" id="GO:0080043">
    <property type="term" value="F:quercetin 3-O-glucosyltransferase activity"/>
    <property type="evidence" value="ECO:0007669"/>
    <property type="project" value="TreeGrafter"/>
</dbReference>
<comment type="similarity">
    <text evidence="1">Belongs to the UDP-glycosyltransferase family.</text>
</comment>
<dbReference type="PANTHER" id="PTHR11926">
    <property type="entry name" value="GLUCOSYL/GLUCURONOSYL TRANSFERASES"/>
    <property type="match status" value="1"/>
</dbReference>
<proteinExistence type="inferred from homology"/>
<dbReference type="Proteomes" id="UP000604825">
    <property type="component" value="Unassembled WGS sequence"/>
</dbReference>
<keyword evidence="4" id="KW-1185">Reference proteome</keyword>
<reference evidence="3" key="1">
    <citation type="submission" date="2020-10" db="EMBL/GenBank/DDBJ databases">
        <authorList>
            <person name="Han B."/>
            <person name="Lu T."/>
            <person name="Zhao Q."/>
            <person name="Huang X."/>
            <person name="Zhao Y."/>
        </authorList>
    </citation>
    <scope>NUCLEOTIDE SEQUENCE</scope>
</reference>
<accession>A0A811N0Z7</accession>
<dbReference type="Gene3D" id="3.40.50.2000">
    <property type="entry name" value="Glycogen Phosphorylase B"/>
    <property type="match status" value="3"/>
</dbReference>
<dbReference type="EMBL" id="CAJGYO010000002">
    <property type="protein sequence ID" value="CAD6215255.1"/>
    <property type="molecule type" value="Genomic_DNA"/>
</dbReference>
<dbReference type="OrthoDB" id="5835829at2759"/>
<keyword evidence="2" id="KW-0328">Glycosyltransferase</keyword>
<dbReference type="FunFam" id="3.40.50.2000:FF:000120">
    <property type="entry name" value="UDP-glycosyltransferase 76C1"/>
    <property type="match status" value="1"/>
</dbReference>
<evidence type="ECO:0000313" key="3">
    <source>
        <dbReference type="EMBL" id="CAD6215255.1"/>
    </source>
</evidence>
<comment type="caution">
    <text evidence="3">The sequence shown here is derived from an EMBL/GenBank/DDBJ whole genome shotgun (WGS) entry which is preliminary data.</text>
</comment>
<evidence type="ECO:0000256" key="2">
    <source>
        <dbReference type="ARBA" id="ARBA00022676"/>
    </source>
</evidence>
<evidence type="ECO:0000313" key="4">
    <source>
        <dbReference type="Proteomes" id="UP000604825"/>
    </source>
</evidence>
<evidence type="ECO:0000256" key="1">
    <source>
        <dbReference type="ARBA" id="ARBA00009995"/>
    </source>
</evidence>
<protein>
    <submittedName>
        <fullName evidence="3">Uncharacterized protein</fullName>
    </submittedName>
</protein>
<dbReference type="GO" id="GO:0080044">
    <property type="term" value="F:quercetin 7-O-glucosyltransferase activity"/>
    <property type="evidence" value="ECO:0007669"/>
    <property type="project" value="TreeGrafter"/>
</dbReference>